<proteinExistence type="predicted"/>
<keyword evidence="2" id="KW-0472">Membrane</keyword>
<accession>A0ABN9LBM2</accession>
<reference evidence="4" key="1">
    <citation type="submission" date="2023-07" db="EMBL/GenBank/DDBJ databases">
        <authorList>
            <person name="Stuckert A."/>
        </authorList>
    </citation>
    <scope>NUCLEOTIDE SEQUENCE</scope>
</reference>
<dbReference type="Gene3D" id="3.30.390.150">
    <property type="match status" value="1"/>
</dbReference>
<evidence type="ECO:0000313" key="4">
    <source>
        <dbReference type="EMBL" id="CAJ0934304.1"/>
    </source>
</evidence>
<dbReference type="InterPro" id="IPR007084">
    <property type="entry name" value="BRICHOS_dom"/>
</dbReference>
<keyword evidence="2" id="KW-1133">Transmembrane helix</keyword>
<comment type="caution">
    <text evidence="4">The sequence shown here is derived from an EMBL/GenBank/DDBJ whole genome shotgun (WGS) entry which is preliminary data.</text>
</comment>
<evidence type="ECO:0000313" key="5">
    <source>
        <dbReference type="Proteomes" id="UP001176940"/>
    </source>
</evidence>
<dbReference type="SMART" id="SM01039">
    <property type="entry name" value="BRICHOS"/>
    <property type="match status" value="1"/>
</dbReference>
<dbReference type="Pfam" id="PF04089">
    <property type="entry name" value="BRICHOS"/>
    <property type="match status" value="1"/>
</dbReference>
<protein>
    <recommendedName>
        <fullName evidence="3">BRICHOS domain-containing protein</fullName>
    </recommendedName>
</protein>
<dbReference type="InterPro" id="IPR001729">
    <property type="entry name" value="SP-C"/>
</dbReference>
<dbReference type="PROSITE" id="PS50869">
    <property type="entry name" value="BRICHOS"/>
    <property type="match status" value="1"/>
</dbReference>
<evidence type="ECO:0000259" key="3">
    <source>
        <dbReference type="PROSITE" id="PS50869"/>
    </source>
</evidence>
<dbReference type="PANTHER" id="PTHR10800:SF6">
    <property type="entry name" value="PULMONARY SURFACTANT-ASSOCIATED PROTEIN C"/>
    <property type="match status" value="1"/>
</dbReference>
<feature type="transmembrane region" description="Helical" evidence="2">
    <location>
        <begin position="29"/>
        <end position="52"/>
    </location>
</feature>
<dbReference type="EMBL" id="CAUEEQ010010316">
    <property type="protein sequence ID" value="CAJ0934304.1"/>
    <property type="molecule type" value="Genomic_DNA"/>
</dbReference>
<evidence type="ECO:0000256" key="2">
    <source>
        <dbReference type="SAM" id="Phobius"/>
    </source>
</evidence>
<dbReference type="Proteomes" id="UP001176940">
    <property type="component" value="Unassembled WGS sequence"/>
</dbReference>
<evidence type="ECO:0000256" key="1">
    <source>
        <dbReference type="ARBA" id="ARBA00023157"/>
    </source>
</evidence>
<keyword evidence="5" id="KW-1185">Reference proteome</keyword>
<gene>
    <name evidence="4" type="ORF">RIMI_LOCUS5885454</name>
</gene>
<organism evidence="4 5">
    <name type="scientific">Ranitomeya imitator</name>
    <name type="common">mimic poison frog</name>
    <dbReference type="NCBI Taxonomy" id="111125"/>
    <lineage>
        <taxon>Eukaryota</taxon>
        <taxon>Metazoa</taxon>
        <taxon>Chordata</taxon>
        <taxon>Craniata</taxon>
        <taxon>Vertebrata</taxon>
        <taxon>Euteleostomi</taxon>
        <taxon>Amphibia</taxon>
        <taxon>Batrachia</taxon>
        <taxon>Anura</taxon>
        <taxon>Neobatrachia</taxon>
        <taxon>Hyloidea</taxon>
        <taxon>Dendrobatidae</taxon>
        <taxon>Dendrobatinae</taxon>
        <taxon>Ranitomeya</taxon>
    </lineage>
</organism>
<dbReference type="PANTHER" id="PTHR10800">
    <property type="entry name" value="PULMONARY SURFACTANT-ASSOCIATED PROTEIN C"/>
    <property type="match status" value="1"/>
</dbReference>
<feature type="domain" description="BRICHOS" evidence="3">
    <location>
        <begin position="92"/>
        <end position="182"/>
    </location>
</feature>
<name>A0ABN9LBM2_9NEOB</name>
<keyword evidence="1" id="KW-1015">Disulfide bond</keyword>
<keyword evidence="2" id="KW-0812">Transmembrane</keyword>
<sequence>MEQKTQEQLNMNLPPYSLISKPLDPRKKWLVAIVTGLILAVTIAIIVTITIYMNQKNAEKMVEMSYTSGAGGSVHQTFYSHDGGNVFAIFLTSDKFSASVLLDYNQKLIGIRTENRCYLLRMDESTTPSQADLQRTIEHYEASNSTLGNTIALSFTAVEQAKPVDLGFNIHLMCGHLATYWAKMVKMTRKVALQGDPIIIIISDGTVIVIK</sequence>